<sequence>MADDNDSTDLLHSTS</sequence>
<name>A0AAD5FY35_9ASCO</name>
<feature type="non-terminal residue" evidence="1">
    <location>
        <position position="15"/>
    </location>
</feature>
<dbReference type="Proteomes" id="UP001204833">
    <property type="component" value="Unassembled WGS sequence"/>
</dbReference>
<reference evidence="1 2" key="1">
    <citation type="journal article" date="2022" name="DNA Res.">
        <title>Genome analysis of five recently described species of the CUG-Ser clade uncovers Candida theae as a new hybrid lineage with pathogenic potential in the Candida parapsilosis species complex.</title>
        <authorList>
            <person name="Mixao V."/>
            <person name="Del Olmo V."/>
            <person name="Hegedusova E."/>
            <person name="Saus E."/>
            <person name="Pryszcz L."/>
            <person name="Cillingova A."/>
            <person name="Nosek J."/>
            <person name="Gabaldon T."/>
        </authorList>
    </citation>
    <scope>NUCLEOTIDE SEQUENCE [LARGE SCALE GENOMIC DNA]</scope>
    <source>
        <strain evidence="1 2">CBS 12239</strain>
    </source>
</reference>
<evidence type="ECO:0000313" key="1">
    <source>
        <dbReference type="EMBL" id="KAI5957054.1"/>
    </source>
</evidence>
<evidence type="ECO:0000313" key="2">
    <source>
        <dbReference type="Proteomes" id="UP001204833"/>
    </source>
</evidence>
<gene>
    <name evidence="1" type="ORF">KGF57_003363</name>
</gene>
<keyword evidence="2" id="KW-1185">Reference proteome</keyword>
<dbReference type="EMBL" id="JAIHNG010000122">
    <property type="protein sequence ID" value="KAI5957054.1"/>
    <property type="molecule type" value="Genomic_DNA"/>
</dbReference>
<proteinExistence type="predicted"/>
<accession>A0AAD5FY35</accession>
<organism evidence="1 2">
    <name type="scientific">Candida theae</name>
    <dbReference type="NCBI Taxonomy" id="1198502"/>
    <lineage>
        <taxon>Eukaryota</taxon>
        <taxon>Fungi</taxon>
        <taxon>Dikarya</taxon>
        <taxon>Ascomycota</taxon>
        <taxon>Saccharomycotina</taxon>
        <taxon>Pichiomycetes</taxon>
        <taxon>Debaryomycetaceae</taxon>
        <taxon>Candida/Lodderomyces clade</taxon>
        <taxon>Candida</taxon>
    </lineage>
</organism>
<protein>
    <submittedName>
        <fullName evidence="1">Uncharacterized protein</fullName>
    </submittedName>
</protein>
<comment type="caution">
    <text evidence="1">The sequence shown here is derived from an EMBL/GenBank/DDBJ whole genome shotgun (WGS) entry which is preliminary data.</text>
</comment>